<dbReference type="AlphaFoldDB" id="A0A6L9SGC2"/>
<feature type="transmembrane region" description="Helical" evidence="1">
    <location>
        <begin position="163"/>
        <end position="183"/>
    </location>
</feature>
<keyword evidence="1" id="KW-0812">Transmembrane</keyword>
<feature type="transmembrane region" description="Helical" evidence="1">
    <location>
        <begin position="195"/>
        <end position="215"/>
    </location>
</feature>
<name>A0A6L9SGC2_9ACTN</name>
<accession>A0A6L9SGC2</accession>
<feature type="transmembrane region" description="Helical" evidence="1">
    <location>
        <begin position="267"/>
        <end position="294"/>
    </location>
</feature>
<feature type="transmembrane region" description="Helical" evidence="1">
    <location>
        <begin position="362"/>
        <end position="382"/>
    </location>
</feature>
<dbReference type="GO" id="GO:0016746">
    <property type="term" value="F:acyltransferase activity"/>
    <property type="evidence" value="ECO:0007669"/>
    <property type="project" value="UniProtKB-KW"/>
</dbReference>
<reference evidence="2 3" key="1">
    <citation type="submission" date="2020-02" db="EMBL/GenBank/DDBJ databases">
        <authorList>
            <person name="Li X.-J."/>
            <person name="Han X.-M."/>
        </authorList>
    </citation>
    <scope>NUCLEOTIDE SEQUENCE [LARGE SCALE GENOMIC DNA]</scope>
    <source>
        <strain evidence="2 3">CCTCC AB 2017055</strain>
    </source>
</reference>
<keyword evidence="3" id="KW-1185">Reference proteome</keyword>
<feature type="transmembrane region" description="Helical" evidence="1">
    <location>
        <begin position="139"/>
        <end position="157"/>
    </location>
</feature>
<feature type="transmembrane region" description="Helical" evidence="1">
    <location>
        <begin position="75"/>
        <end position="97"/>
    </location>
</feature>
<keyword evidence="1" id="KW-1133">Transmembrane helix</keyword>
<feature type="transmembrane region" description="Helical" evidence="1">
    <location>
        <begin position="235"/>
        <end position="255"/>
    </location>
</feature>
<sequence>MVFGHWMAIVVWTGDELDADSALEYLTWGHPLTWILQVMPLFFLVGGYANAASIDSHHRRGGDTFGWLLNRGARLLRPTTVFLVALAAAGATARLLGADASTVALGVWGASIPLWFLVAYISLVFLAPLAHAAHARYGMAFPVVAGVLVLLVDTVRIHGDAPIAGNANYLLVWLIFHQLGVAWHEGGISATVRAGVPLCGAGLVTLVALTTVGPYPVSMVSVPGAELQNATPPTFALLVLGLTQCAAAMALSGPVNRALRGARAWTGVVAVNTVVLTLFLWHMAAAVLVSAVLVGTGIMPQPDVDSAAWLLLRLPWLAACAVVLAGLVALFARIELRTAGLPRIHTVDDAALTGRLVLRRGAWRVMVIAAIVSAVGGLLIVAAAGSDYVSATGVPPAALGCYLVGVSLLRFARARHSRADAEPRQG</sequence>
<feature type="transmembrane region" description="Helical" evidence="1">
    <location>
        <begin position="314"/>
        <end position="334"/>
    </location>
</feature>
<keyword evidence="2" id="KW-0808">Transferase</keyword>
<feature type="transmembrane region" description="Helical" evidence="1">
    <location>
        <begin position="388"/>
        <end position="409"/>
    </location>
</feature>
<proteinExistence type="predicted"/>
<protein>
    <submittedName>
        <fullName evidence="2">Acyltransferase</fullName>
    </submittedName>
</protein>
<keyword evidence="1" id="KW-0472">Membrane</keyword>
<dbReference type="Proteomes" id="UP000475214">
    <property type="component" value="Unassembled WGS sequence"/>
</dbReference>
<dbReference type="EMBL" id="JAAGOA010000023">
    <property type="protein sequence ID" value="NEE03492.1"/>
    <property type="molecule type" value="Genomic_DNA"/>
</dbReference>
<keyword evidence="2" id="KW-0012">Acyltransferase</keyword>
<comment type="caution">
    <text evidence="2">The sequence shown here is derived from an EMBL/GenBank/DDBJ whole genome shotgun (WGS) entry which is preliminary data.</text>
</comment>
<evidence type="ECO:0000313" key="3">
    <source>
        <dbReference type="Proteomes" id="UP000475214"/>
    </source>
</evidence>
<gene>
    <name evidence="2" type="ORF">G1H10_25325</name>
</gene>
<feature type="transmembrane region" description="Helical" evidence="1">
    <location>
        <begin position="103"/>
        <end position="127"/>
    </location>
</feature>
<organism evidence="2 3">
    <name type="scientific">Phytoactinopolyspora halotolerans</name>
    <dbReference type="NCBI Taxonomy" id="1981512"/>
    <lineage>
        <taxon>Bacteria</taxon>
        <taxon>Bacillati</taxon>
        <taxon>Actinomycetota</taxon>
        <taxon>Actinomycetes</taxon>
        <taxon>Jiangellales</taxon>
        <taxon>Jiangellaceae</taxon>
        <taxon>Phytoactinopolyspora</taxon>
    </lineage>
</organism>
<evidence type="ECO:0000313" key="2">
    <source>
        <dbReference type="EMBL" id="NEE03492.1"/>
    </source>
</evidence>
<evidence type="ECO:0000256" key="1">
    <source>
        <dbReference type="SAM" id="Phobius"/>
    </source>
</evidence>
<feature type="transmembrane region" description="Helical" evidence="1">
    <location>
        <begin position="34"/>
        <end position="54"/>
    </location>
</feature>